<keyword evidence="2" id="KW-1185">Reference proteome</keyword>
<evidence type="ECO:0000313" key="2">
    <source>
        <dbReference type="Proteomes" id="UP000248584"/>
    </source>
</evidence>
<dbReference type="InterPro" id="IPR025048">
    <property type="entry name" value="DUF3987"/>
</dbReference>
<accession>A0ABX5PTW3</accession>
<organism evidence="1 2">
    <name type="scientific">Nonlabens dokdonensis</name>
    <dbReference type="NCBI Taxonomy" id="328515"/>
    <lineage>
        <taxon>Bacteria</taxon>
        <taxon>Pseudomonadati</taxon>
        <taxon>Bacteroidota</taxon>
        <taxon>Flavobacteriia</taxon>
        <taxon>Flavobacteriales</taxon>
        <taxon>Flavobacteriaceae</taxon>
        <taxon>Nonlabens</taxon>
    </lineage>
</organism>
<comment type="caution">
    <text evidence="1">The sequence shown here is derived from an EMBL/GenBank/DDBJ whole genome shotgun (WGS) entry which is preliminary data.</text>
</comment>
<dbReference type="EMBL" id="QKZR01000008">
    <property type="protein sequence ID" value="PZX36778.1"/>
    <property type="molecule type" value="Genomic_DNA"/>
</dbReference>
<proteinExistence type="predicted"/>
<dbReference type="Proteomes" id="UP000248584">
    <property type="component" value="Unassembled WGS sequence"/>
</dbReference>
<reference evidence="1 2" key="1">
    <citation type="submission" date="2018-06" db="EMBL/GenBank/DDBJ databases">
        <title>Genomic Encyclopedia of Archaeal and Bacterial Type Strains, Phase II (KMG-II): from individual species to whole genera.</title>
        <authorList>
            <person name="Goeker M."/>
        </authorList>
    </citation>
    <scope>NUCLEOTIDE SEQUENCE [LARGE SCALE GENOMIC DNA]</scope>
    <source>
        <strain evidence="1 2">DSM 17205</strain>
    </source>
</reference>
<dbReference type="Pfam" id="PF13148">
    <property type="entry name" value="DUF3987"/>
    <property type="match status" value="2"/>
</dbReference>
<gene>
    <name evidence="1" type="ORF">LX97_03240</name>
</gene>
<dbReference type="RefSeq" id="WP_015362367.1">
    <property type="nucleotide sequence ID" value="NZ_QKZR01000008.1"/>
</dbReference>
<name>A0ABX5PTW3_9FLAO</name>
<protein>
    <submittedName>
        <fullName evidence="1">Uncharacterized protein DUF3987</fullName>
    </submittedName>
</protein>
<evidence type="ECO:0000313" key="1">
    <source>
        <dbReference type="EMBL" id="PZX36778.1"/>
    </source>
</evidence>
<sequence length="446" mass="51143">MSTNIEPSKYYDYSKKKTDVILEQLDQDHSNLLNPFPMDIFPKSIQHYISENVNSLGFNSEFFSCAVLSAFGTALGNLYHLQVKSGWTEKPLLWIVVVGDAGDGKSHAMELPFNPIKSREKESYKSYKDQLANYQLNPQTEKLPRLKNTLMRDFTYEALCQEHDNNQNGLCIFADEIMSWVNGFSRYSSSSQEDNYLTIFNGKEIKLTRKGTGTIIIPSCCINLIAGTQKGRLHELYAGDRSQSGFLDRLLFSIPDKINKTALNNNTTDQKINDCYSNIFSNIFDDYDNELGQIIPYSDEAFLRAQTFDKRIIDKYDNELTIYSSMAAKFRTYIHRFALLIELIDNYSNDKKVRDVSISSFEKATKLYKYFEHNGLKIRDRQSNKLTTATDSVKKMYKLLPQTFTTSEALKVAKDIKISSATAKRNLVHGVFKKKGHGKYEKVIFS</sequence>